<organism evidence="1 2">
    <name type="scientific">Mycolicibacterium fluoranthenivorans</name>
    <dbReference type="NCBI Taxonomy" id="258505"/>
    <lineage>
        <taxon>Bacteria</taxon>
        <taxon>Bacillati</taxon>
        <taxon>Actinomycetota</taxon>
        <taxon>Actinomycetes</taxon>
        <taxon>Mycobacteriales</taxon>
        <taxon>Mycobacteriaceae</taxon>
        <taxon>Mycolicibacterium</taxon>
    </lineage>
</organism>
<dbReference type="AlphaFoldDB" id="A0A1G4VRW1"/>
<evidence type="ECO:0000313" key="2">
    <source>
        <dbReference type="Proteomes" id="UP000199707"/>
    </source>
</evidence>
<name>A0A1G4VRW1_9MYCO</name>
<dbReference type="Proteomes" id="UP000199707">
    <property type="component" value="Unassembled WGS sequence"/>
</dbReference>
<reference evidence="2" key="1">
    <citation type="submission" date="2016-10" db="EMBL/GenBank/DDBJ databases">
        <authorList>
            <person name="Varghese N."/>
            <person name="Submissions S."/>
        </authorList>
    </citation>
    <scope>NUCLEOTIDE SEQUENCE [LARGE SCALE GENOMIC DNA]</scope>
    <source>
        <strain evidence="2">UNC267MFSha1.1M11</strain>
    </source>
</reference>
<sequence length="398" mass="41756">MKLARYTRYVKRAAGTPGDSAGPAPRALPADSLCGPYGFDHDHELGLTLGEFVYFFPVAHGLTRRAGIAVTGAQNGSTRTFGPFDVDARLSGGNADLTGPAFGLAPGTYVGIVYRPRDLATARREPTSDTITVSVTDTKGITRTSARLSLTVPPVGIPASTTWGPHSPEPIDIGHLDAFTGATFLPTGEVVFDVQMGEHENVTVTQPCYGSVVAVPTDANTHLVQLVYTPYEQHRTDSAVYRDSFTFSIHDENGDVSVTTVPVAIPKLATVTPTGPYLGEGTFTGRLSAPLDDIAGYLVVPASLLAQSIAGVAGSDWYDGEMDCGSVTIDKGGVFAYTRKAPADDVPADAIDDSFAVIAYTARNEWAVAMVPVGAAALTSYPSIVDVLTSVPTSPQDV</sequence>
<accession>A0A1G4VRW1</accession>
<evidence type="ECO:0000313" key="1">
    <source>
        <dbReference type="EMBL" id="SCX10930.1"/>
    </source>
</evidence>
<dbReference type="STRING" id="1502745.SAMN02799620_01478"/>
<protein>
    <submittedName>
        <fullName evidence="1">Uncharacterized protein</fullName>
    </submittedName>
</protein>
<proteinExistence type="predicted"/>
<dbReference type="EMBL" id="FMUB01000003">
    <property type="protein sequence ID" value="SCX10930.1"/>
    <property type="molecule type" value="Genomic_DNA"/>
</dbReference>
<gene>
    <name evidence="1" type="ORF">SAMN02799620_01478</name>
</gene>
<dbReference type="RefSeq" id="WP_090355118.1">
    <property type="nucleotide sequence ID" value="NZ_FMUB01000003.1"/>
</dbReference>